<evidence type="ECO:0000256" key="1">
    <source>
        <dbReference type="SAM" id="Phobius"/>
    </source>
</evidence>
<dbReference type="Proteomes" id="UP001055286">
    <property type="component" value="Unassembled WGS sequence"/>
</dbReference>
<dbReference type="Pfam" id="PF11804">
    <property type="entry name" value="DUF3325"/>
    <property type="match status" value="1"/>
</dbReference>
<reference evidence="2" key="2">
    <citation type="submission" date="2021-08" db="EMBL/GenBank/DDBJ databases">
        <authorList>
            <person name="Tani A."/>
            <person name="Ola A."/>
            <person name="Ogura Y."/>
            <person name="Katsura K."/>
            <person name="Hayashi T."/>
        </authorList>
    </citation>
    <scope>NUCLEOTIDE SEQUENCE</scope>
    <source>
        <strain evidence="2">JCM 32048</strain>
    </source>
</reference>
<keyword evidence="1" id="KW-0472">Membrane</keyword>
<evidence type="ECO:0008006" key="4">
    <source>
        <dbReference type="Google" id="ProtNLM"/>
    </source>
</evidence>
<protein>
    <recommendedName>
        <fullName evidence="4">Iron transporter</fullName>
    </recommendedName>
</protein>
<dbReference type="RefSeq" id="WP_099903807.1">
    <property type="nucleotide sequence ID" value="NZ_BPQJ01000008.1"/>
</dbReference>
<feature type="transmembrane region" description="Helical" evidence="1">
    <location>
        <begin position="38"/>
        <end position="57"/>
    </location>
</feature>
<dbReference type="AlphaFoldDB" id="A0AA37M448"/>
<keyword evidence="1" id="KW-0812">Transmembrane</keyword>
<organism evidence="2 3">
    <name type="scientific">Methylobacterium frigidaeris</name>
    <dbReference type="NCBI Taxonomy" id="2038277"/>
    <lineage>
        <taxon>Bacteria</taxon>
        <taxon>Pseudomonadati</taxon>
        <taxon>Pseudomonadota</taxon>
        <taxon>Alphaproteobacteria</taxon>
        <taxon>Hyphomicrobiales</taxon>
        <taxon>Methylobacteriaceae</taxon>
        <taxon>Methylobacterium</taxon>
    </lineage>
</organism>
<keyword evidence="3" id="KW-1185">Reference proteome</keyword>
<feature type="transmembrane region" description="Helical" evidence="1">
    <location>
        <begin position="69"/>
        <end position="86"/>
    </location>
</feature>
<accession>A0AA37M448</accession>
<reference evidence="2" key="1">
    <citation type="journal article" date="2016" name="Front. Microbiol.">
        <title>Genome Sequence of the Piezophilic, Mesophilic Sulfate-Reducing Bacterium Desulfovibrio indicus J2T.</title>
        <authorList>
            <person name="Cao J."/>
            <person name="Maignien L."/>
            <person name="Shao Z."/>
            <person name="Alain K."/>
            <person name="Jebbar M."/>
        </authorList>
    </citation>
    <scope>NUCLEOTIDE SEQUENCE</scope>
    <source>
        <strain evidence="2">JCM 32048</strain>
    </source>
</reference>
<proteinExistence type="predicted"/>
<dbReference type="EMBL" id="BPQJ01000008">
    <property type="protein sequence ID" value="GJD62078.1"/>
    <property type="molecule type" value="Genomic_DNA"/>
</dbReference>
<evidence type="ECO:0000313" key="2">
    <source>
        <dbReference type="EMBL" id="GJD62078.1"/>
    </source>
</evidence>
<feature type="transmembrane region" description="Helical" evidence="1">
    <location>
        <begin position="92"/>
        <end position="110"/>
    </location>
</feature>
<sequence>MTLLVSLGVSFLGFAALCLSMARHHQAVWSGPPDRHRTLTLRAAGWGLIALSLAAAIRFDGWNVGPVDWLGSLIGAGLLLIVVQSYRPRALLWMTPVAAAIALVAALGSLV</sequence>
<keyword evidence="1" id="KW-1133">Transmembrane helix</keyword>
<evidence type="ECO:0000313" key="3">
    <source>
        <dbReference type="Proteomes" id="UP001055286"/>
    </source>
</evidence>
<comment type="caution">
    <text evidence="2">The sequence shown here is derived from an EMBL/GenBank/DDBJ whole genome shotgun (WGS) entry which is preliminary data.</text>
</comment>
<gene>
    <name evidence="2" type="ORF">MPEAHAMD_2227</name>
</gene>
<name>A0AA37M448_9HYPH</name>
<dbReference type="InterPro" id="IPR021762">
    <property type="entry name" value="DUF3325"/>
</dbReference>